<dbReference type="InterPro" id="IPR017927">
    <property type="entry name" value="FAD-bd_FR_type"/>
</dbReference>
<protein>
    <submittedName>
        <fullName evidence="3">FAD-binding oxidoreductase</fullName>
    </submittedName>
</protein>
<proteinExistence type="predicted"/>
<dbReference type="InterPro" id="IPR008333">
    <property type="entry name" value="Cbr1-like_FAD-bd_dom"/>
</dbReference>
<dbReference type="PRINTS" id="PR00371">
    <property type="entry name" value="FPNCR"/>
</dbReference>
<evidence type="ECO:0000313" key="3">
    <source>
        <dbReference type="EMBL" id="MCL6269103.1"/>
    </source>
</evidence>
<evidence type="ECO:0000256" key="1">
    <source>
        <dbReference type="ARBA" id="ARBA00034078"/>
    </source>
</evidence>
<comment type="cofactor">
    <cofactor evidence="1">
        <name>[2Fe-2S] cluster</name>
        <dbReference type="ChEBI" id="CHEBI:190135"/>
    </cofactor>
</comment>
<dbReference type="EMBL" id="JAMFLX010000004">
    <property type="protein sequence ID" value="MCL6269103.1"/>
    <property type="molecule type" value="Genomic_DNA"/>
</dbReference>
<dbReference type="Pfam" id="PF00175">
    <property type="entry name" value="NAD_binding_1"/>
    <property type="match status" value="1"/>
</dbReference>
<dbReference type="InterPro" id="IPR001709">
    <property type="entry name" value="Flavoprot_Pyr_Nucl_cyt_Rdtase"/>
</dbReference>
<evidence type="ECO:0000259" key="2">
    <source>
        <dbReference type="PROSITE" id="PS51384"/>
    </source>
</evidence>
<sequence length="244" mass="27099">MPRPAFPIELVSNQKLAPRTIELTFRVDAPFAFEAGQFVSLLFEHKGEQFKRSYSLASSPELLAGENLFKVAIGLIPGGAASECFANAKPGDQFSMIGPFGLLTLPKELPERLVLVGTGTGMAPYRSMLPQLEKLISQGVKVHILMGTRLRSDVFYHQDFKALTDSSTDVQFEACLSKEEDIQPENGETSGRVQNRFPELHLNPEKDLVYLCGNPAMINDSVTILTEQGFGVRQVKREKYTFSR</sequence>
<dbReference type="PRINTS" id="PR00410">
    <property type="entry name" value="PHEHYDRXLASE"/>
</dbReference>
<dbReference type="SUPFAM" id="SSF63380">
    <property type="entry name" value="Riboflavin synthase domain-like"/>
    <property type="match status" value="1"/>
</dbReference>
<name>A0ABT0PCI8_9GAMM</name>
<dbReference type="InterPro" id="IPR017938">
    <property type="entry name" value="Riboflavin_synthase-like_b-brl"/>
</dbReference>
<dbReference type="SUPFAM" id="SSF52343">
    <property type="entry name" value="Ferredoxin reductase-like, C-terminal NADP-linked domain"/>
    <property type="match status" value="1"/>
</dbReference>
<dbReference type="Gene3D" id="3.40.50.80">
    <property type="entry name" value="Nucleotide-binding domain of ferredoxin-NADP reductase (FNR) module"/>
    <property type="match status" value="1"/>
</dbReference>
<dbReference type="PROSITE" id="PS51384">
    <property type="entry name" value="FAD_FR"/>
    <property type="match status" value="1"/>
</dbReference>
<accession>A0ABT0PCI8</accession>
<feature type="domain" description="FAD-binding FR-type" evidence="2">
    <location>
        <begin position="3"/>
        <end position="106"/>
    </location>
</feature>
<evidence type="ECO:0000313" key="4">
    <source>
        <dbReference type="Proteomes" id="UP001203338"/>
    </source>
</evidence>
<dbReference type="PANTHER" id="PTHR47354">
    <property type="entry name" value="NADH OXIDOREDUCTASE HCR"/>
    <property type="match status" value="1"/>
</dbReference>
<dbReference type="PANTHER" id="PTHR47354:SF5">
    <property type="entry name" value="PROTEIN RFBI"/>
    <property type="match status" value="1"/>
</dbReference>
<keyword evidence="4" id="KW-1185">Reference proteome</keyword>
<dbReference type="RefSeq" id="WP_249697981.1">
    <property type="nucleotide sequence ID" value="NZ_JAMFLX010000004.1"/>
</dbReference>
<dbReference type="Pfam" id="PF00970">
    <property type="entry name" value="FAD_binding_6"/>
    <property type="match status" value="1"/>
</dbReference>
<dbReference type="InterPro" id="IPR050415">
    <property type="entry name" value="MRET"/>
</dbReference>
<dbReference type="InterPro" id="IPR039261">
    <property type="entry name" value="FNR_nucleotide-bd"/>
</dbReference>
<dbReference type="Gene3D" id="2.40.30.10">
    <property type="entry name" value="Translation factors"/>
    <property type="match status" value="1"/>
</dbReference>
<reference evidence="3 4" key="1">
    <citation type="submission" date="2022-05" db="EMBL/GenBank/DDBJ databases">
        <authorList>
            <person name="Park J.-S."/>
        </authorList>
    </citation>
    <scope>NUCLEOTIDE SEQUENCE [LARGE SCALE GENOMIC DNA]</scope>
    <source>
        <strain evidence="3 4">2012CJ34-2</strain>
    </source>
</reference>
<comment type="caution">
    <text evidence="3">The sequence shown here is derived from an EMBL/GenBank/DDBJ whole genome shotgun (WGS) entry which is preliminary data.</text>
</comment>
<dbReference type="Proteomes" id="UP001203338">
    <property type="component" value="Unassembled WGS sequence"/>
</dbReference>
<organism evidence="3 4">
    <name type="scientific">Parendozoicomonas callyspongiae</name>
    <dbReference type="NCBI Taxonomy" id="2942213"/>
    <lineage>
        <taxon>Bacteria</taxon>
        <taxon>Pseudomonadati</taxon>
        <taxon>Pseudomonadota</taxon>
        <taxon>Gammaproteobacteria</taxon>
        <taxon>Oceanospirillales</taxon>
        <taxon>Endozoicomonadaceae</taxon>
        <taxon>Parendozoicomonas</taxon>
    </lineage>
</organism>
<dbReference type="InterPro" id="IPR001433">
    <property type="entry name" value="OxRdtase_FAD/NAD-bd"/>
</dbReference>
<gene>
    <name evidence="3" type="ORF">M3P05_03990</name>
</gene>